<organism evidence="2 3">
    <name type="scientific">Paenibacillus lacisoli</name>
    <dbReference type="NCBI Taxonomy" id="3064525"/>
    <lineage>
        <taxon>Bacteria</taxon>
        <taxon>Bacillati</taxon>
        <taxon>Bacillota</taxon>
        <taxon>Bacilli</taxon>
        <taxon>Bacillales</taxon>
        <taxon>Paenibacillaceae</taxon>
        <taxon>Paenibacillus</taxon>
    </lineage>
</organism>
<dbReference type="InterPro" id="IPR001509">
    <property type="entry name" value="Epimerase_deHydtase"/>
</dbReference>
<dbReference type="InterPro" id="IPR050177">
    <property type="entry name" value="Lipid_A_modif_metabolic_enz"/>
</dbReference>
<comment type="caution">
    <text evidence="2">The sequence shown here is derived from an EMBL/GenBank/DDBJ whole genome shotgun (WGS) entry which is preliminary data.</text>
</comment>
<dbReference type="SUPFAM" id="SSF51735">
    <property type="entry name" value="NAD(P)-binding Rossmann-fold domains"/>
    <property type="match status" value="1"/>
</dbReference>
<evidence type="ECO:0000313" key="2">
    <source>
        <dbReference type="EMBL" id="MDO7904847.1"/>
    </source>
</evidence>
<protein>
    <submittedName>
        <fullName evidence="2">NAD-dependent epimerase/dehydratase family protein</fullName>
    </submittedName>
</protein>
<dbReference type="Pfam" id="PF01370">
    <property type="entry name" value="Epimerase"/>
    <property type="match status" value="1"/>
</dbReference>
<dbReference type="EMBL" id="JAUQTB010000001">
    <property type="protein sequence ID" value="MDO7904847.1"/>
    <property type="molecule type" value="Genomic_DNA"/>
</dbReference>
<dbReference type="InterPro" id="IPR036291">
    <property type="entry name" value="NAD(P)-bd_dom_sf"/>
</dbReference>
<dbReference type="Proteomes" id="UP001240171">
    <property type="component" value="Unassembled WGS sequence"/>
</dbReference>
<gene>
    <name evidence="2" type="ORF">Q5741_00300</name>
</gene>
<evidence type="ECO:0000313" key="3">
    <source>
        <dbReference type="Proteomes" id="UP001240171"/>
    </source>
</evidence>
<dbReference type="PANTHER" id="PTHR43245">
    <property type="entry name" value="BIFUNCTIONAL POLYMYXIN RESISTANCE PROTEIN ARNA"/>
    <property type="match status" value="1"/>
</dbReference>
<accession>A0ABT9C6F0</accession>
<proteinExistence type="predicted"/>
<keyword evidence="3" id="KW-1185">Reference proteome</keyword>
<dbReference type="RefSeq" id="WP_305022046.1">
    <property type="nucleotide sequence ID" value="NZ_JAUQTB010000001.1"/>
</dbReference>
<dbReference type="Gene3D" id="3.40.50.720">
    <property type="entry name" value="NAD(P)-binding Rossmann-like Domain"/>
    <property type="match status" value="1"/>
</dbReference>
<name>A0ABT9C6F0_9BACL</name>
<feature type="domain" description="NAD-dependent epimerase/dehydratase" evidence="1">
    <location>
        <begin position="4"/>
        <end position="72"/>
    </location>
</feature>
<sequence>MKNILIMGGTRFFGKNLVERLLEKPDVQVTIATRGRTPDPFGDRVQRLQLDRTQENSLIEAARTQKLWDVVYDNICYSPDEAMASVRVFEGRVKHYIVTSSHSVYDPQEDPLVEEAFDPYTYPIQTGSTADFTYQEGKRQTEAILFQKANFPVSAVRFPIVLGIDDYTERLHFHINHVRQQQPIGVPNRDAQISFIRSDEAADFLLWLGDREAMGPVNASLTGSLSPGQIIAMIERAFGQQAIIRDSTDDKDMSPFGVPDTWVQDPSKAQHAGFGFLQLEQWMPVLIRDIRNA</sequence>
<reference evidence="2 3" key="1">
    <citation type="submission" date="2023-07" db="EMBL/GenBank/DDBJ databases">
        <title>Paenibacillus sp. JX-17 nov. isolated from soil.</title>
        <authorList>
            <person name="Wan Y."/>
            <person name="Liu B."/>
        </authorList>
    </citation>
    <scope>NUCLEOTIDE SEQUENCE [LARGE SCALE GENOMIC DNA]</scope>
    <source>
        <strain evidence="2 3">JX-17</strain>
    </source>
</reference>
<evidence type="ECO:0000259" key="1">
    <source>
        <dbReference type="Pfam" id="PF01370"/>
    </source>
</evidence>
<dbReference type="PANTHER" id="PTHR43245:SF13">
    <property type="entry name" value="UDP-D-APIOSE_UDP-D-XYLOSE SYNTHASE 2"/>
    <property type="match status" value="1"/>
</dbReference>